<dbReference type="EMBL" id="PZZH01000001">
    <property type="protein sequence ID" value="PTN78108.1"/>
    <property type="molecule type" value="Genomic_DNA"/>
</dbReference>
<dbReference type="Proteomes" id="UP001222182">
    <property type="component" value="Chromosome"/>
</dbReference>
<dbReference type="Proteomes" id="UP000244140">
    <property type="component" value="Unassembled WGS sequence"/>
</dbReference>
<evidence type="ECO:0000313" key="2">
    <source>
        <dbReference type="EMBL" id="PTN78108.1"/>
    </source>
</evidence>
<reference evidence="1" key="4">
    <citation type="journal article" date="2023" name="Pathogens">
        <title>Prevalence of Enterococcus spp. and the Whole-Genome Characteristics of Enterococcus faecium and Enterococcus faecalis Strains Isolated from Free-Living Birds in Poland.</title>
        <authorList>
            <person name="Kwit R."/>
            <person name="Zajac M."/>
            <person name="Smialowska-Weglinska A."/>
            <person name="Skarzynska M."/>
            <person name="Bomba A."/>
            <person name="Lalak A."/>
            <person name="Skrzypiec E."/>
            <person name="Wojdat D."/>
            <person name="Koza W."/>
            <person name="Mikos-Wojewoda E."/>
            <person name="Pasim P."/>
            <person name="Skora M."/>
            <person name="Polak M."/>
            <person name="Wiacek J."/>
            <person name="Wasyl D."/>
        </authorList>
    </citation>
    <scope>NUCLEOTIDE SEQUENCE</scope>
    <source>
        <strain evidence="1">691B_2</strain>
    </source>
</reference>
<evidence type="ECO:0000313" key="5">
    <source>
        <dbReference type="EMBL" id="WER41666.1"/>
    </source>
</evidence>
<protein>
    <recommendedName>
        <fullName evidence="10">XRE family transcriptional regulator</fullName>
    </recommendedName>
</protein>
<evidence type="ECO:0008006" key="10">
    <source>
        <dbReference type="Google" id="ProtNLM"/>
    </source>
</evidence>
<dbReference type="AlphaFoldDB" id="A0A2R6U1T2"/>
<reference evidence="1" key="6">
    <citation type="submission" date="2023-03" db="EMBL/GenBank/DDBJ databases">
        <authorList>
            <person name="Zajac M."/>
            <person name="Kwit R."/>
            <person name="Wasyl D."/>
        </authorList>
    </citation>
    <scope>NUCLEOTIDE SEQUENCE</scope>
    <source>
        <strain evidence="1">691B_2</strain>
    </source>
</reference>
<evidence type="ECO:0000313" key="4">
    <source>
        <dbReference type="EMBL" id="STP65820.1"/>
    </source>
</evidence>
<name>A0A2R6U1T2_ENTFL</name>
<reference evidence="3 8" key="3">
    <citation type="submission" date="2020-08" db="EMBL/GenBank/DDBJ databases">
        <title>Enterococcus faecalis SF28073 genome assembly.</title>
        <authorList>
            <person name="Duerkop B.A."/>
            <person name="Johnson C.N."/>
        </authorList>
    </citation>
    <scope>NUCLEOTIDE SEQUENCE [LARGE SCALE GENOMIC DNA]</scope>
    <source>
        <strain evidence="3 8">SF28073</strain>
    </source>
</reference>
<dbReference type="RefSeq" id="WP_002383936.1">
    <property type="nucleotide sequence ID" value="NZ_AP027302.1"/>
</dbReference>
<dbReference type="GeneID" id="60894268"/>
<reference evidence="4 7" key="2">
    <citation type="submission" date="2018-06" db="EMBL/GenBank/DDBJ databases">
        <authorList>
            <consortium name="Pathogen Informatics"/>
            <person name="Doyle S."/>
        </authorList>
    </citation>
    <scope>NUCLEOTIDE SEQUENCE [LARGE SCALE GENOMIC DNA]</scope>
    <source>
        <strain evidence="4 7">NCTC13379</strain>
    </source>
</reference>
<dbReference type="Proteomes" id="UP001173174">
    <property type="component" value="Unassembled WGS sequence"/>
</dbReference>
<proteinExistence type="predicted"/>
<dbReference type="EMBL" id="JAREWH010000046">
    <property type="protein sequence ID" value="MDN3193873.1"/>
    <property type="molecule type" value="Genomic_DNA"/>
</dbReference>
<evidence type="ECO:0000313" key="8">
    <source>
        <dbReference type="Proteomes" id="UP000516122"/>
    </source>
</evidence>
<reference evidence="2 6" key="1">
    <citation type="submission" date="2018-04" db="EMBL/GenBank/DDBJ databases">
        <authorList>
            <person name="Van Tyne D."/>
        </authorList>
    </citation>
    <scope>NUCLEOTIDE SEQUENCE [LARGE SCALE GENOMIC DNA]</scope>
    <source>
        <strain evidence="2 6">B2535</strain>
    </source>
</reference>
<evidence type="ECO:0000313" key="1">
    <source>
        <dbReference type="EMBL" id="MDN3193873.1"/>
    </source>
</evidence>
<reference evidence="5 9" key="5">
    <citation type="submission" date="2023-03" db="EMBL/GenBank/DDBJ databases">
        <title>Complete genome sequence of an Enterococcus faecalis urinary isolate.</title>
        <authorList>
            <person name="Brauer A.L."/>
            <person name="Armbruster C.E."/>
        </authorList>
    </citation>
    <scope>NUCLEOTIDE SEQUENCE [LARGE SCALE GENOMIC DNA]</scope>
    <source>
        <strain evidence="5 9">3143</strain>
    </source>
</reference>
<evidence type="ECO:0000313" key="9">
    <source>
        <dbReference type="Proteomes" id="UP001222182"/>
    </source>
</evidence>
<evidence type="ECO:0000313" key="7">
    <source>
        <dbReference type="Proteomes" id="UP000254396"/>
    </source>
</evidence>
<organism evidence="2 6">
    <name type="scientific">Enterococcus faecalis</name>
    <name type="common">Streptococcus faecalis</name>
    <dbReference type="NCBI Taxonomy" id="1351"/>
    <lineage>
        <taxon>Bacteria</taxon>
        <taxon>Bacillati</taxon>
        <taxon>Bacillota</taxon>
        <taxon>Bacilli</taxon>
        <taxon>Lactobacillales</taxon>
        <taxon>Enterococcaceae</taxon>
        <taxon>Enterococcus</taxon>
    </lineage>
</organism>
<sequence>MPDTTAGRAKIREYFDDKKISLTSVATYFNIHKQDLNDYLSGKNQSKKAHETLTAIIEYYKIR</sequence>
<dbReference type="Proteomes" id="UP000516122">
    <property type="component" value="Chromosome"/>
</dbReference>
<dbReference type="EMBL" id="CP119528">
    <property type="protein sequence ID" value="WER41666.1"/>
    <property type="molecule type" value="Genomic_DNA"/>
</dbReference>
<dbReference type="Proteomes" id="UP000254396">
    <property type="component" value="Unassembled WGS sequence"/>
</dbReference>
<evidence type="ECO:0000313" key="3">
    <source>
        <dbReference type="EMBL" id="QNP36708.1"/>
    </source>
</evidence>
<evidence type="ECO:0000313" key="6">
    <source>
        <dbReference type="Proteomes" id="UP000244140"/>
    </source>
</evidence>
<dbReference type="EMBL" id="CP060804">
    <property type="protein sequence ID" value="QNP36708.1"/>
    <property type="molecule type" value="Genomic_DNA"/>
</dbReference>
<gene>
    <name evidence="2" type="ORF">DAI13_10240</name>
    <name evidence="3" type="ORF">H9Q64_09495</name>
    <name evidence="4" type="ORF">NCTC13379_01808</name>
    <name evidence="5" type="ORF">P0083_10030</name>
    <name evidence="1" type="ORF">P0E79_15500</name>
</gene>
<accession>A0A2R6U1T2</accession>
<dbReference type="EMBL" id="UGIX01000001">
    <property type="protein sequence ID" value="STP65820.1"/>
    <property type="molecule type" value="Genomic_DNA"/>
</dbReference>